<reference evidence="1" key="1">
    <citation type="submission" date="2020-05" db="EMBL/GenBank/DDBJ databases">
        <title>Chitinophaga laudate sp. nov., isolated from a tropical peat swamp.</title>
        <authorList>
            <person name="Goh C.B.S."/>
            <person name="Lee M.S."/>
            <person name="Parimannan S."/>
            <person name="Pasbakhsh P."/>
            <person name="Yule C.M."/>
            <person name="Rajandas H."/>
            <person name="Loke S."/>
            <person name="Croft L."/>
            <person name="Tan J.B.L."/>
        </authorList>
    </citation>
    <scope>NUCLEOTIDE SEQUENCE</scope>
    <source>
        <strain evidence="1">Mgbs1</strain>
    </source>
</reference>
<comment type="caution">
    <text evidence="1">The sequence shown here is derived from an EMBL/GenBank/DDBJ whole genome shotgun (WGS) entry which is preliminary data.</text>
</comment>
<dbReference type="AlphaFoldDB" id="A0A3S1AUS1"/>
<keyword evidence="2" id="KW-1185">Reference proteome</keyword>
<sequence length="274" mass="30891">MNNFNDYTLIPYPQIAERTGVKMQDYESQVYFQNIPNSDAVYSHPDENVFAVYQGDTKMDSLDLTLAGYKTDRRAILVIGDLVVKDAINLFGTDVGYPMYLYVTGNLKAENLLISQLADVIVKGDITVKSTLLNIDVTCGNLYCGGNYMGKNVYLEKAGMDVKRNLTAENFYYYVNIGRTEDNRTPLKDLNIEIGGDKQFTAMPCGESGICFFSEMLEIEEGLIDLDSISSEEKTRINNLYKVNQVFIDELYKGNDLRSHSIPEKIMAGIKVFK</sequence>
<proteinExistence type="predicted"/>
<dbReference type="EMBL" id="RIAR02000001">
    <property type="protein sequence ID" value="NSL85985.1"/>
    <property type="molecule type" value="Genomic_DNA"/>
</dbReference>
<evidence type="ECO:0000313" key="2">
    <source>
        <dbReference type="Proteomes" id="UP000281028"/>
    </source>
</evidence>
<gene>
    <name evidence="1" type="ORF">ECE50_004030</name>
</gene>
<evidence type="ECO:0000313" key="1">
    <source>
        <dbReference type="EMBL" id="NSL85985.1"/>
    </source>
</evidence>
<dbReference type="Proteomes" id="UP000281028">
    <property type="component" value="Unassembled WGS sequence"/>
</dbReference>
<name>A0A3S1AUS1_9BACT</name>
<dbReference type="OrthoDB" id="1490860at2"/>
<accession>A0A3S1AUS1</accession>
<organism evidence="1 2">
    <name type="scientific">Chitinophaga solisilvae</name>
    <dbReference type="NCBI Taxonomy" id="1233460"/>
    <lineage>
        <taxon>Bacteria</taxon>
        <taxon>Pseudomonadati</taxon>
        <taxon>Bacteroidota</taxon>
        <taxon>Chitinophagia</taxon>
        <taxon>Chitinophagales</taxon>
        <taxon>Chitinophagaceae</taxon>
        <taxon>Chitinophaga</taxon>
    </lineage>
</organism>
<protein>
    <submittedName>
        <fullName evidence="1">Uncharacterized protein</fullName>
    </submittedName>
</protein>